<evidence type="ECO:0000256" key="3">
    <source>
        <dbReference type="ARBA" id="ARBA00022737"/>
    </source>
</evidence>
<organism evidence="7 8">
    <name type="scientific">Octopus sinensis</name>
    <name type="common">East Asian common octopus</name>
    <dbReference type="NCBI Taxonomy" id="2607531"/>
    <lineage>
        <taxon>Eukaryota</taxon>
        <taxon>Metazoa</taxon>
        <taxon>Spiralia</taxon>
        <taxon>Lophotrochozoa</taxon>
        <taxon>Mollusca</taxon>
        <taxon>Cephalopoda</taxon>
        <taxon>Coleoidea</taxon>
        <taxon>Octopodiformes</taxon>
        <taxon>Octopoda</taxon>
        <taxon>Incirrata</taxon>
        <taxon>Octopodidae</taxon>
        <taxon>Octopus</taxon>
    </lineage>
</organism>
<dbReference type="InterPro" id="IPR042814">
    <property type="entry name" value="Morn5"/>
</dbReference>
<evidence type="ECO:0000256" key="5">
    <source>
        <dbReference type="ARBA" id="ARBA00023069"/>
    </source>
</evidence>
<evidence type="ECO:0000256" key="2">
    <source>
        <dbReference type="ARBA" id="ARBA00016322"/>
    </source>
</evidence>
<keyword evidence="7" id="KW-1185">Reference proteome</keyword>
<dbReference type="Gene3D" id="2.20.110.10">
    <property type="entry name" value="Histone H3 K4-specific methyltransferase SET7/9 N-terminal domain"/>
    <property type="match status" value="1"/>
</dbReference>
<keyword evidence="6" id="KW-0966">Cell projection</keyword>
<dbReference type="Proteomes" id="UP000515154">
    <property type="component" value="Linkage group LG9"/>
</dbReference>
<dbReference type="InterPro" id="IPR003409">
    <property type="entry name" value="MORN"/>
</dbReference>
<evidence type="ECO:0000313" key="8">
    <source>
        <dbReference type="RefSeq" id="XP_036361834.1"/>
    </source>
</evidence>
<proteinExistence type="predicted"/>
<evidence type="ECO:0000256" key="6">
    <source>
        <dbReference type="ARBA" id="ARBA00023273"/>
    </source>
</evidence>
<dbReference type="KEGG" id="osn:115215860"/>
<dbReference type="PANTHER" id="PTHR46437:SF1">
    <property type="entry name" value="MORN REPEAT-CONTAINING PROTEIN 5"/>
    <property type="match status" value="1"/>
</dbReference>
<name>A0A7E6F294_9MOLL</name>
<dbReference type="RefSeq" id="XP_036361834.1">
    <property type="nucleotide sequence ID" value="XM_036505941.1"/>
</dbReference>
<dbReference type="GO" id="GO:0031514">
    <property type="term" value="C:motile cilium"/>
    <property type="evidence" value="ECO:0007669"/>
    <property type="project" value="UniProtKB-SubCell"/>
</dbReference>
<dbReference type="PANTHER" id="PTHR46437">
    <property type="entry name" value="MORN REPEAT-CONTAINING PROTEIN 5"/>
    <property type="match status" value="1"/>
</dbReference>
<reference evidence="8" key="1">
    <citation type="submission" date="2025-08" db="UniProtKB">
        <authorList>
            <consortium name="RefSeq"/>
        </authorList>
    </citation>
    <scope>IDENTIFICATION</scope>
</reference>
<dbReference type="AlphaFoldDB" id="A0A7E6F294"/>
<sequence>MEYIGSSYEGETVNGRLEGNGKYTFAIGTVYRGELKDGMFHGNGTLYFPSGSKYCAEWEEGRATRGKYTFADGLTFDFDNWDYCDEFDRRFYTEICRGLKPAGRSQLTDVVPPRDIPKGYYDCGDGFYDPATRVVFSYNKEFLRNADTDEHDWIVRTCRKGWDEFIGWKSVVGPDETE</sequence>
<evidence type="ECO:0000256" key="4">
    <source>
        <dbReference type="ARBA" id="ARBA00022846"/>
    </source>
</evidence>
<dbReference type="SUPFAM" id="SSF82185">
    <property type="entry name" value="Histone H3 K4-specific methyltransferase SET7/9 N-terminal domain"/>
    <property type="match status" value="1"/>
</dbReference>
<gene>
    <name evidence="8" type="primary">LOC115215860</name>
</gene>
<dbReference type="SMART" id="SM00698">
    <property type="entry name" value="MORN"/>
    <property type="match status" value="3"/>
</dbReference>
<keyword evidence="5" id="KW-0969">Cilium</keyword>
<protein>
    <recommendedName>
        <fullName evidence="2">MORN repeat-containing protein 5</fullName>
    </recommendedName>
</protein>
<evidence type="ECO:0000313" key="7">
    <source>
        <dbReference type="Proteomes" id="UP000515154"/>
    </source>
</evidence>
<keyword evidence="4" id="KW-0282">Flagellum</keyword>
<accession>A0A7E6F294</accession>
<comment type="subcellular location">
    <subcellularLocation>
        <location evidence="1">Cell projection</location>
        <location evidence="1">Cilium</location>
        <location evidence="1">Flagellum</location>
    </subcellularLocation>
</comment>
<evidence type="ECO:0000256" key="1">
    <source>
        <dbReference type="ARBA" id="ARBA00004230"/>
    </source>
</evidence>
<dbReference type="Pfam" id="PF02493">
    <property type="entry name" value="MORN"/>
    <property type="match status" value="3"/>
</dbReference>
<keyword evidence="3" id="KW-0677">Repeat</keyword>